<comment type="subcellular location">
    <subcellularLocation>
        <location evidence="1">Membrane</location>
        <topology evidence="1">Multi-pass membrane protein</topology>
    </subcellularLocation>
</comment>
<dbReference type="EMBL" id="JARIHO010000041">
    <property type="protein sequence ID" value="KAJ7327544.1"/>
    <property type="molecule type" value="Genomic_DNA"/>
</dbReference>
<protein>
    <submittedName>
        <fullName evidence="6">Uncharacterized protein</fullName>
    </submittedName>
</protein>
<dbReference type="PANTHER" id="PTHR23508:SF10">
    <property type="entry name" value="CARBOXYLIC ACID TRANSPORTER PROTEIN HOMOLOG"/>
    <property type="match status" value="1"/>
</dbReference>
<feature type="transmembrane region" description="Helical" evidence="5">
    <location>
        <begin position="55"/>
        <end position="73"/>
    </location>
</feature>
<dbReference type="InterPro" id="IPR036259">
    <property type="entry name" value="MFS_trans_sf"/>
</dbReference>
<keyword evidence="3 5" id="KW-1133">Transmembrane helix</keyword>
<feature type="transmembrane region" description="Helical" evidence="5">
    <location>
        <begin position="222"/>
        <end position="247"/>
    </location>
</feature>
<feature type="transmembrane region" description="Helical" evidence="5">
    <location>
        <begin position="22"/>
        <end position="43"/>
    </location>
</feature>
<evidence type="ECO:0000256" key="2">
    <source>
        <dbReference type="ARBA" id="ARBA00022692"/>
    </source>
</evidence>
<feature type="transmembrane region" description="Helical" evidence="5">
    <location>
        <begin position="259"/>
        <end position="280"/>
    </location>
</feature>
<organism evidence="6 7">
    <name type="scientific">Mycena albidolilacea</name>
    <dbReference type="NCBI Taxonomy" id="1033008"/>
    <lineage>
        <taxon>Eukaryota</taxon>
        <taxon>Fungi</taxon>
        <taxon>Dikarya</taxon>
        <taxon>Basidiomycota</taxon>
        <taxon>Agaricomycotina</taxon>
        <taxon>Agaricomycetes</taxon>
        <taxon>Agaricomycetidae</taxon>
        <taxon>Agaricales</taxon>
        <taxon>Marasmiineae</taxon>
        <taxon>Mycenaceae</taxon>
        <taxon>Mycena</taxon>
    </lineage>
</organism>
<name>A0AAD7EIR4_9AGAR</name>
<evidence type="ECO:0000256" key="3">
    <source>
        <dbReference type="ARBA" id="ARBA00022989"/>
    </source>
</evidence>
<proteinExistence type="predicted"/>
<gene>
    <name evidence="6" type="ORF">DFH08DRAFT_967970</name>
</gene>
<dbReference type="Proteomes" id="UP001218218">
    <property type="component" value="Unassembled WGS sequence"/>
</dbReference>
<dbReference type="SUPFAM" id="SSF103473">
    <property type="entry name" value="MFS general substrate transporter"/>
    <property type="match status" value="1"/>
</dbReference>
<reference evidence="6" key="1">
    <citation type="submission" date="2023-03" db="EMBL/GenBank/DDBJ databases">
        <title>Massive genome expansion in bonnet fungi (Mycena s.s.) driven by repeated elements and novel gene families across ecological guilds.</title>
        <authorList>
            <consortium name="Lawrence Berkeley National Laboratory"/>
            <person name="Harder C.B."/>
            <person name="Miyauchi S."/>
            <person name="Viragh M."/>
            <person name="Kuo A."/>
            <person name="Thoen E."/>
            <person name="Andreopoulos B."/>
            <person name="Lu D."/>
            <person name="Skrede I."/>
            <person name="Drula E."/>
            <person name="Henrissat B."/>
            <person name="Morin E."/>
            <person name="Kohler A."/>
            <person name="Barry K."/>
            <person name="LaButti K."/>
            <person name="Morin E."/>
            <person name="Salamov A."/>
            <person name="Lipzen A."/>
            <person name="Mereny Z."/>
            <person name="Hegedus B."/>
            <person name="Baldrian P."/>
            <person name="Stursova M."/>
            <person name="Weitz H."/>
            <person name="Taylor A."/>
            <person name="Grigoriev I.V."/>
            <person name="Nagy L.G."/>
            <person name="Martin F."/>
            <person name="Kauserud H."/>
        </authorList>
    </citation>
    <scope>NUCLEOTIDE SEQUENCE</scope>
    <source>
        <strain evidence="6">CBHHK002</strain>
    </source>
</reference>
<dbReference type="GO" id="GO:0046943">
    <property type="term" value="F:carboxylic acid transmembrane transporter activity"/>
    <property type="evidence" value="ECO:0007669"/>
    <property type="project" value="TreeGrafter"/>
</dbReference>
<evidence type="ECO:0000313" key="6">
    <source>
        <dbReference type="EMBL" id="KAJ7327544.1"/>
    </source>
</evidence>
<dbReference type="GO" id="GO:0005886">
    <property type="term" value="C:plasma membrane"/>
    <property type="evidence" value="ECO:0007669"/>
    <property type="project" value="TreeGrafter"/>
</dbReference>
<evidence type="ECO:0000256" key="4">
    <source>
        <dbReference type="ARBA" id="ARBA00023136"/>
    </source>
</evidence>
<evidence type="ECO:0000256" key="1">
    <source>
        <dbReference type="ARBA" id="ARBA00004141"/>
    </source>
</evidence>
<keyword evidence="7" id="KW-1185">Reference proteome</keyword>
<keyword evidence="4 5" id="KW-0472">Membrane</keyword>
<keyword evidence="2 5" id="KW-0812">Transmembrane</keyword>
<sequence length="338" mass="36258">MRTKPMGLVSTSMVAPALPPRIHSLPTELICLIFSVVQALMVANAMTEKRPSTPVLTCIGLGGIWGLAASTALENLPVGLRGLASGVLQQGYTVGYLVTFLSGILLRIPRNKSDGERRVPIIAMRRTRDPAETGVCYICGAHIRGACCSRKGTCVDDNGGVASFGGIHSFGERGARTAYRVDKRKRGRMCFLVSLGEERTRGLGGGRAYGQRLRRGALPTCLSHLLSFLPPLLAGAIAGGGFAGWISQFLGRRITIVRVFLLLSFLVLLACNGRTVLAAVPGWRSISRRSGQEDGQRVMREFENRDALIAPLPSVVVSEVVNLDIRLFRASLGSSQDG</sequence>
<feature type="transmembrane region" description="Helical" evidence="5">
    <location>
        <begin position="93"/>
        <end position="109"/>
    </location>
</feature>
<evidence type="ECO:0000313" key="7">
    <source>
        <dbReference type="Proteomes" id="UP001218218"/>
    </source>
</evidence>
<dbReference type="AlphaFoldDB" id="A0AAD7EIR4"/>
<dbReference type="PANTHER" id="PTHR23508">
    <property type="entry name" value="CARBOXYLIC ACID TRANSPORTER PROTEIN HOMOLOG"/>
    <property type="match status" value="1"/>
</dbReference>
<accession>A0AAD7EIR4</accession>
<evidence type="ECO:0000256" key="5">
    <source>
        <dbReference type="SAM" id="Phobius"/>
    </source>
</evidence>
<comment type="caution">
    <text evidence="6">The sequence shown here is derived from an EMBL/GenBank/DDBJ whole genome shotgun (WGS) entry which is preliminary data.</text>
</comment>